<name>A0AAV2GGI3_9ROSI</name>
<dbReference type="PROSITE" id="PS51375">
    <property type="entry name" value="PPR"/>
    <property type="match status" value="6"/>
</dbReference>
<dbReference type="InterPro" id="IPR002885">
    <property type="entry name" value="PPR_rpt"/>
</dbReference>
<keyword evidence="5" id="KW-1185">Reference proteome</keyword>
<evidence type="ECO:0008006" key="6">
    <source>
        <dbReference type="Google" id="ProtNLM"/>
    </source>
</evidence>
<feature type="region of interest" description="Disordered" evidence="3">
    <location>
        <begin position="51"/>
        <end position="74"/>
    </location>
</feature>
<dbReference type="PANTHER" id="PTHR47926">
    <property type="entry name" value="PENTATRICOPEPTIDE REPEAT-CONTAINING PROTEIN"/>
    <property type="match status" value="1"/>
</dbReference>
<dbReference type="FunFam" id="1.25.40.10:FF:001058">
    <property type="entry name" value="Pentatricopeptide repeat-containing protein chloroplastic"/>
    <property type="match status" value="1"/>
</dbReference>
<gene>
    <name evidence="4" type="ORF">LTRI10_LOCUS49287</name>
</gene>
<dbReference type="PANTHER" id="PTHR47926:SF354">
    <property type="entry name" value="REPEAT (PPR-LIKE) SUPERFAMILY PROTEIN, PUTATIVE-RELATED"/>
    <property type="match status" value="1"/>
</dbReference>
<sequence length="695" mass="78623">MEATQFLHLSPNLQFLPSNPLISTTTYHQFRKFKSSVATPELVSQNFTRNSPRKHFFRGRPNQQRRRKKSFKEKDAFPESLPLHNRNPQAIYKDIQRLARMDKLEQALAVMDYVEQQGIPVNATTFSALIAACIRAKSLEEGKQVHVHIRINELEDNEFLKNKLVHMYTACGSIDDAHKVFDEFPSSNVYSWNALIRGTVISGRKRYKDVVSAYGEMREMGVEPNEYTFCNIIKSFAGASAFKQGLKTHAVLVKNGLIGSAMLRTSLIDMYFKCGRIKLAHMVFEEMPERDIVLWGAMIAGFSHNRRQLEALDYVRWMVQEGIHPNSVILTTILPVIGEVQARRIGQEVHAFILKTKNYFTQLPLQTGLISMYCKCGDMVSGRRVFYSSKNRNVISWTALMSGYVSNGRFELALRSVVWMQQEGFKPDVVTVATVLPVCGKLGAINQGKEIHSYAVRRCFFPNVSVTTSLVKMYSDCGIMDYSVKLFDALERRNVISWTAMLDSYVEKGFTDEAFQLFRSMQLSKSRPDSITLARILTACGESKALRHGKEIHGQLLKKRLESIPFVSAATIKMYGSCGLIHYSRSVFDALSIKGSMTWTSIIDAHGCNGLYKDAIRLFEEMTSHGCTPNPFTFTVLLSICDKAGFADEACRIFEVMTRKYGLDVSEEHCSIMAGLLSSCGRSAEAERYARLVML</sequence>
<feature type="repeat" description="PPR" evidence="2">
    <location>
        <begin position="595"/>
        <end position="629"/>
    </location>
</feature>
<evidence type="ECO:0000313" key="4">
    <source>
        <dbReference type="EMBL" id="CAL1409818.1"/>
    </source>
</evidence>
<keyword evidence="1" id="KW-0677">Repeat</keyword>
<organism evidence="4 5">
    <name type="scientific">Linum trigynum</name>
    <dbReference type="NCBI Taxonomy" id="586398"/>
    <lineage>
        <taxon>Eukaryota</taxon>
        <taxon>Viridiplantae</taxon>
        <taxon>Streptophyta</taxon>
        <taxon>Embryophyta</taxon>
        <taxon>Tracheophyta</taxon>
        <taxon>Spermatophyta</taxon>
        <taxon>Magnoliopsida</taxon>
        <taxon>eudicotyledons</taxon>
        <taxon>Gunneridae</taxon>
        <taxon>Pentapetalae</taxon>
        <taxon>rosids</taxon>
        <taxon>fabids</taxon>
        <taxon>Malpighiales</taxon>
        <taxon>Linaceae</taxon>
        <taxon>Linum</taxon>
    </lineage>
</organism>
<dbReference type="AlphaFoldDB" id="A0AAV2GGI3"/>
<evidence type="ECO:0000313" key="5">
    <source>
        <dbReference type="Proteomes" id="UP001497516"/>
    </source>
</evidence>
<proteinExistence type="predicted"/>
<dbReference type="Gene3D" id="1.25.40.10">
    <property type="entry name" value="Tetratricopeptide repeat domain"/>
    <property type="match status" value="5"/>
</dbReference>
<feature type="repeat" description="PPR" evidence="2">
    <location>
        <begin position="494"/>
        <end position="528"/>
    </location>
</feature>
<dbReference type="EMBL" id="OZ034822">
    <property type="protein sequence ID" value="CAL1409818.1"/>
    <property type="molecule type" value="Genomic_DNA"/>
</dbReference>
<feature type="repeat" description="PPR" evidence="2">
    <location>
        <begin position="630"/>
        <end position="660"/>
    </location>
</feature>
<dbReference type="InterPro" id="IPR011990">
    <property type="entry name" value="TPR-like_helical_dom_sf"/>
</dbReference>
<accession>A0AAV2GGI3</accession>
<dbReference type="GO" id="GO:0009451">
    <property type="term" value="P:RNA modification"/>
    <property type="evidence" value="ECO:0007669"/>
    <property type="project" value="InterPro"/>
</dbReference>
<dbReference type="Pfam" id="PF13041">
    <property type="entry name" value="PPR_2"/>
    <property type="match status" value="4"/>
</dbReference>
<dbReference type="GO" id="GO:0003723">
    <property type="term" value="F:RNA binding"/>
    <property type="evidence" value="ECO:0007669"/>
    <property type="project" value="InterPro"/>
</dbReference>
<reference evidence="4 5" key="1">
    <citation type="submission" date="2024-04" db="EMBL/GenBank/DDBJ databases">
        <authorList>
            <person name="Fracassetti M."/>
        </authorList>
    </citation>
    <scope>NUCLEOTIDE SEQUENCE [LARGE SCALE GENOMIC DNA]</scope>
</reference>
<evidence type="ECO:0000256" key="2">
    <source>
        <dbReference type="PROSITE-ProRule" id="PRU00708"/>
    </source>
</evidence>
<dbReference type="NCBIfam" id="TIGR00756">
    <property type="entry name" value="PPR"/>
    <property type="match status" value="4"/>
</dbReference>
<feature type="repeat" description="PPR" evidence="2">
    <location>
        <begin position="393"/>
        <end position="427"/>
    </location>
</feature>
<evidence type="ECO:0000256" key="1">
    <source>
        <dbReference type="ARBA" id="ARBA00022737"/>
    </source>
</evidence>
<dbReference type="FunFam" id="1.25.40.10:FF:000073">
    <property type="entry name" value="Pentatricopeptide repeat-containing protein chloroplastic"/>
    <property type="match status" value="1"/>
</dbReference>
<feature type="repeat" description="PPR" evidence="2">
    <location>
        <begin position="188"/>
        <end position="224"/>
    </location>
</feature>
<dbReference type="Pfam" id="PF01535">
    <property type="entry name" value="PPR"/>
    <property type="match status" value="1"/>
</dbReference>
<protein>
    <recommendedName>
        <fullName evidence="6">Pentatricopeptide repeat-containing protein</fullName>
    </recommendedName>
</protein>
<feature type="compositionally biased region" description="Basic residues" evidence="3">
    <location>
        <begin position="51"/>
        <end position="71"/>
    </location>
</feature>
<evidence type="ECO:0000256" key="3">
    <source>
        <dbReference type="SAM" id="MobiDB-lite"/>
    </source>
</evidence>
<dbReference type="Proteomes" id="UP001497516">
    <property type="component" value="Chromosome 9"/>
</dbReference>
<dbReference type="FunFam" id="1.25.40.10:FF:000285">
    <property type="entry name" value="Pentatricopeptide repeat-containing protein, chloroplastic"/>
    <property type="match status" value="1"/>
</dbReference>
<dbReference type="InterPro" id="IPR046960">
    <property type="entry name" value="PPR_At4g14850-like_plant"/>
</dbReference>
<feature type="repeat" description="PPR" evidence="2">
    <location>
        <begin position="291"/>
        <end position="325"/>
    </location>
</feature>